<dbReference type="AlphaFoldDB" id="A0A6B8M8G7"/>
<dbReference type="FunFam" id="1.10.10.10:FF:000214">
    <property type="entry name" value="Methylated-DNA--protein-cysteine methyltransferase"/>
    <property type="match status" value="1"/>
</dbReference>
<sequence length="188" mass="19844">MTATHVAERRPEGRTPQKAEAIRYGLYKCSLGLALVATSDKGVCSIWFGDDADVLRDELRARFRDAALIEGRASDAYVAAALALIENPSSPVAFPVDARGTKFQRGVWAALCAVPPGETASYADIAKAIGAPTATRAVAGACAANPVAIAIPCHRILRSDGALSGYRGGVARKRELLEREKSAVNPPR</sequence>
<dbReference type="KEGG" id="mpar:F7D14_10855"/>
<dbReference type="PROSITE" id="PS00374">
    <property type="entry name" value="MGMT"/>
    <property type="match status" value="1"/>
</dbReference>
<comment type="catalytic activity">
    <reaction evidence="8">
        <text>a 6-O-methyl-2'-deoxyguanosine in DNA + L-cysteinyl-[protein] = S-methyl-L-cysteinyl-[protein] + a 2'-deoxyguanosine in DNA</text>
        <dbReference type="Rhea" id="RHEA:24000"/>
        <dbReference type="Rhea" id="RHEA-COMP:10131"/>
        <dbReference type="Rhea" id="RHEA-COMP:10132"/>
        <dbReference type="Rhea" id="RHEA-COMP:11367"/>
        <dbReference type="Rhea" id="RHEA-COMP:11368"/>
        <dbReference type="ChEBI" id="CHEBI:29950"/>
        <dbReference type="ChEBI" id="CHEBI:82612"/>
        <dbReference type="ChEBI" id="CHEBI:85445"/>
        <dbReference type="ChEBI" id="CHEBI:85448"/>
        <dbReference type="EC" id="2.1.1.63"/>
    </reaction>
</comment>
<gene>
    <name evidence="10" type="ORF">F7D14_10855</name>
</gene>
<evidence type="ECO:0000256" key="8">
    <source>
        <dbReference type="ARBA" id="ARBA00049348"/>
    </source>
</evidence>
<dbReference type="NCBIfam" id="TIGR00589">
    <property type="entry name" value="ogt"/>
    <property type="match status" value="1"/>
</dbReference>
<accession>A0A6B8M8G7</accession>
<proteinExistence type="inferred from homology"/>
<evidence type="ECO:0000256" key="7">
    <source>
        <dbReference type="ARBA" id="ARBA00023204"/>
    </source>
</evidence>
<dbReference type="PANTHER" id="PTHR10815">
    <property type="entry name" value="METHYLATED-DNA--PROTEIN-CYSTEINE METHYLTRANSFERASE"/>
    <property type="match status" value="1"/>
</dbReference>
<dbReference type="InterPro" id="IPR001497">
    <property type="entry name" value="MethylDNA_cys_MeTrfase_AS"/>
</dbReference>
<dbReference type="CDD" id="cd06445">
    <property type="entry name" value="ATase"/>
    <property type="match status" value="1"/>
</dbReference>
<evidence type="ECO:0000256" key="4">
    <source>
        <dbReference type="ARBA" id="ARBA00022603"/>
    </source>
</evidence>
<keyword evidence="11" id="KW-1185">Reference proteome</keyword>
<keyword evidence="6" id="KW-0227">DNA damage</keyword>
<evidence type="ECO:0000313" key="11">
    <source>
        <dbReference type="Proteomes" id="UP000422569"/>
    </source>
</evidence>
<organism evidence="10 11">
    <name type="scientific">Methylocystis parvus</name>
    <dbReference type="NCBI Taxonomy" id="134"/>
    <lineage>
        <taxon>Bacteria</taxon>
        <taxon>Pseudomonadati</taxon>
        <taxon>Pseudomonadota</taxon>
        <taxon>Alphaproteobacteria</taxon>
        <taxon>Hyphomicrobiales</taxon>
        <taxon>Methylocystaceae</taxon>
        <taxon>Methylocystis</taxon>
    </lineage>
</organism>
<dbReference type="GO" id="GO:0003908">
    <property type="term" value="F:methylated-DNA-[protein]-cysteine S-methyltransferase activity"/>
    <property type="evidence" value="ECO:0007669"/>
    <property type="project" value="UniProtKB-EC"/>
</dbReference>
<dbReference type="Gene3D" id="1.10.10.10">
    <property type="entry name" value="Winged helix-like DNA-binding domain superfamily/Winged helix DNA-binding domain"/>
    <property type="match status" value="1"/>
</dbReference>
<dbReference type="RefSeq" id="WP_016918326.1">
    <property type="nucleotide sequence ID" value="NZ_CP044331.1"/>
</dbReference>
<dbReference type="InterPro" id="IPR014048">
    <property type="entry name" value="MethylDNA_cys_MeTrfase_DNA-bd"/>
</dbReference>
<evidence type="ECO:0000259" key="9">
    <source>
        <dbReference type="Pfam" id="PF01035"/>
    </source>
</evidence>
<dbReference type="EMBL" id="CP044331">
    <property type="protein sequence ID" value="QGM97919.1"/>
    <property type="molecule type" value="Genomic_DNA"/>
</dbReference>
<comment type="similarity">
    <text evidence="2">Belongs to the MGMT family.</text>
</comment>
<dbReference type="InterPro" id="IPR036217">
    <property type="entry name" value="MethylDNA_cys_MeTrfase_DNAb"/>
</dbReference>
<reference evidence="10 11" key="1">
    <citation type="submission" date="2019-09" db="EMBL/GenBank/DDBJ databases">
        <title>Isolation and complete genome sequencing of Methylocystis species.</title>
        <authorList>
            <person name="Rumah B.L."/>
            <person name="Stead C.E."/>
            <person name="Stevens B.C."/>
            <person name="Minton N.P."/>
            <person name="Grosse-Honebrink A."/>
            <person name="Zhang Y."/>
        </authorList>
    </citation>
    <scope>NUCLEOTIDE SEQUENCE [LARGE SCALE GENOMIC DNA]</scope>
    <source>
        <strain evidence="10 11">BRCS2</strain>
    </source>
</reference>
<dbReference type="GO" id="GO:0032259">
    <property type="term" value="P:methylation"/>
    <property type="evidence" value="ECO:0007669"/>
    <property type="project" value="UniProtKB-KW"/>
</dbReference>
<dbReference type="InterPro" id="IPR036388">
    <property type="entry name" value="WH-like_DNA-bd_sf"/>
</dbReference>
<dbReference type="SUPFAM" id="SSF46767">
    <property type="entry name" value="Methylated DNA-protein cysteine methyltransferase, C-terminal domain"/>
    <property type="match status" value="1"/>
</dbReference>
<keyword evidence="4 10" id="KW-0489">Methyltransferase</keyword>
<comment type="catalytic activity">
    <reaction evidence="1">
        <text>a 4-O-methyl-thymidine in DNA + L-cysteinyl-[protein] = a thymidine in DNA + S-methyl-L-cysteinyl-[protein]</text>
        <dbReference type="Rhea" id="RHEA:53428"/>
        <dbReference type="Rhea" id="RHEA-COMP:10131"/>
        <dbReference type="Rhea" id="RHEA-COMP:10132"/>
        <dbReference type="Rhea" id="RHEA-COMP:13555"/>
        <dbReference type="Rhea" id="RHEA-COMP:13556"/>
        <dbReference type="ChEBI" id="CHEBI:29950"/>
        <dbReference type="ChEBI" id="CHEBI:82612"/>
        <dbReference type="ChEBI" id="CHEBI:137386"/>
        <dbReference type="ChEBI" id="CHEBI:137387"/>
        <dbReference type="EC" id="2.1.1.63"/>
    </reaction>
</comment>
<keyword evidence="5 10" id="KW-0808">Transferase</keyword>
<evidence type="ECO:0000256" key="3">
    <source>
        <dbReference type="ARBA" id="ARBA00011918"/>
    </source>
</evidence>
<dbReference type="Gene3D" id="3.30.160.70">
    <property type="entry name" value="Methylated DNA-protein cysteine methyltransferase domain"/>
    <property type="match status" value="1"/>
</dbReference>
<keyword evidence="7" id="KW-0234">DNA repair</keyword>
<dbReference type="Proteomes" id="UP000422569">
    <property type="component" value="Chromosome"/>
</dbReference>
<dbReference type="GO" id="GO:0006281">
    <property type="term" value="P:DNA repair"/>
    <property type="evidence" value="ECO:0007669"/>
    <property type="project" value="UniProtKB-KW"/>
</dbReference>
<evidence type="ECO:0000256" key="2">
    <source>
        <dbReference type="ARBA" id="ARBA00008711"/>
    </source>
</evidence>
<evidence type="ECO:0000313" key="10">
    <source>
        <dbReference type="EMBL" id="QGM97919.1"/>
    </source>
</evidence>
<evidence type="ECO:0000256" key="5">
    <source>
        <dbReference type="ARBA" id="ARBA00022679"/>
    </source>
</evidence>
<name>A0A6B8M8G7_9HYPH</name>
<feature type="domain" description="Methylated-DNA-[protein]-cysteine S-methyltransferase DNA binding" evidence="9">
    <location>
        <begin position="102"/>
        <end position="181"/>
    </location>
</feature>
<evidence type="ECO:0000256" key="6">
    <source>
        <dbReference type="ARBA" id="ARBA00022763"/>
    </source>
</evidence>
<dbReference type="Pfam" id="PF01035">
    <property type="entry name" value="DNA_binding_1"/>
    <property type="match status" value="1"/>
</dbReference>
<protein>
    <recommendedName>
        <fullName evidence="3">methylated-DNA--[protein]-cysteine S-methyltransferase</fullName>
        <ecNumber evidence="3">2.1.1.63</ecNumber>
    </recommendedName>
</protein>
<dbReference type="SUPFAM" id="SSF53155">
    <property type="entry name" value="Methylated DNA-protein cysteine methyltransferase domain"/>
    <property type="match status" value="1"/>
</dbReference>
<evidence type="ECO:0000256" key="1">
    <source>
        <dbReference type="ARBA" id="ARBA00001286"/>
    </source>
</evidence>
<dbReference type="InterPro" id="IPR036631">
    <property type="entry name" value="MGMT_N_sf"/>
</dbReference>
<dbReference type="PANTHER" id="PTHR10815:SF14">
    <property type="entry name" value="BIFUNCTIONAL TRANSCRIPTIONAL ACTIVATOR_DNA REPAIR ENZYME ADA"/>
    <property type="match status" value="1"/>
</dbReference>
<dbReference type="EC" id="2.1.1.63" evidence="3"/>